<dbReference type="GO" id="GO:0071973">
    <property type="term" value="P:bacterial-type flagellum-dependent cell motility"/>
    <property type="evidence" value="ECO:0007669"/>
    <property type="project" value="UniProtKB-UniRule"/>
</dbReference>
<keyword evidence="4 7" id="KW-0145">Chemotaxis</keyword>
<dbReference type="NCBIfam" id="TIGR02480">
    <property type="entry name" value="fliN"/>
    <property type="match status" value="1"/>
</dbReference>
<evidence type="ECO:0000256" key="5">
    <source>
        <dbReference type="ARBA" id="ARBA00022779"/>
    </source>
</evidence>
<dbReference type="InterPro" id="IPR012826">
    <property type="entry name" value="FliN"/>
</dbReference>
<dbReference type="GO" id="GO:0005886">
    <property type="term" value="C:plasma membrane"/>
    <property type="evidence" value="ECO:0007669"/>
    <property type="project" value="UniProtKB-SubCell"/>
</dbReference>
<feature type="domain" description="Flagellar motor switch protein FliN-like C-terminal" evidence="8">
    <location>
        <begin position="26"/>
        <end position="95"/>
    </location>
</feature>
<dbReference type="InterPro" id="IPR051469">
    <property type="entry name" value="FliN/MopA/SpaO"/>
</dbReference>
<evidence type="ECO:0000259" key="8">
    <source>
        <dbReference type="Pfam" id="PF01052"/>
    </source>
</evidence>
<dbReference type="InterPro" id="IPR001172">
    <property type="entry name" value="FliN_T3SS_HrcQb"/>
</dbReference>
<keyword evidence="5 7" id="KW-0283">Flagellar rotation</keyword>
<protein>
    <recommendedName>
        <fullName evidence="2 7">Flagellar motor switch protein FliN</fullName>
    </recommendedName>
</protein>
<sequence>MSDTDQDTDTAAPEAEAAAPGPLGMLANIKVRMTVEVGRTQITIQELLKLSEGSVVELDRMAGDPLDILVNGTPIAKGEVVVVGEKFGIRFGDIVDPKERMDSV</sequence>
<keyword evidence="9" id="KW-0282">Flagellum</keyword>
<evidence type="ECO:0000256" key="6">
    <source>
        <dbReference type="ARBA" id="ARBA00023136"/>
    </source>
</evidence>
<keyword evidence="9" id="KW-0969">Cilium</keyword>
<proteinExistence type="inferred from homology"/>
<gene>
    <name evidence="9" type="primary">fliN</name>
    <name evidence="9" type="ORF">PRI8871_01890</name>
</gene>
<dbReference type="RefSeq" id="WP_108885966.1">
    <property type="nucleotide sequence ID" value="NZ_OMOJ01000003.1"/>
</dbReference>
<evidence type="ECO:0000313" key="10">
    <source>
        <dbReference type="Proteomes" id="UP000244904"/>
    </source>
</evidence>
<dbReference type="SUPFAM" id="SSF101801">
    <property type="entry name" value="Surface presentation of antigens (SPOA)"/>
    <property type="match status" value="1"/>
</dbReference>
<evidence type="ECO:0000256" key="2">
    <source>
        <dbReference type="ARBA" id="ARBA00021897"/>
    </source>
</evidence>
<dbReference type="InterPro" id="IPR001543">
    <property type="entry name" value="FliN-like_C"/>
</dbReference>
<dbReference type="GO" id="GO:0006935">
    <property type="term" value="P:chemotaxis"/>
    <property type="evidence" value="ECO:0007669"/>
    <property type="project" value="UniProtKB-KW"/>
</dbReference>
<reference evidence="10" key="1">
    <citation type="submission" date="2018-03" db="EMBL/GenBank/DDBJ databases">
        <authorList>
            <person name="Rodrigo-Torres L."/>
            <person name="Arahal R. D."/>
            <person name="Lucena T."/>
        </authorList>
    </citation>
    <scope>NUCLEOTIDE SEQUENCE [LARGE SCALE GENOMIC DNA]</scope>
    <source>
        <strain evidence="10">CECT 8871</strain>
    </source>
</reference>
<dbReference type="GO" id="GO:0009425">
    <property type="term" value="C:bacterial-type flagellum basal body"/>
    <property type="evidence" value="ECO:0007669"/>
    <property type="project" value="UniProtKB-SubCell"/>
</dbReference>
<keyword evidence="3 7" id="KW-1003">Cell membrane</keyword>
<dbReference type="PANTHER" id="PTHR43484">
    <property type="match status" value="1"/>
</dbReference>
<evidence type="ECO:0000256" key="1">
    <source>
        <dbReference type="ARBA" id="ARBA00009226"/>
    </source>
</evidence>
<dbReference type="OrthoDB" id="9790303at2"/>
<keyword evidence="9" id="KW-0966">Cell projection</keyword>
<dbReference type="GO" id="GO:0003774">
    <property type="term" value="F:cytoskeletal motor activity"/>
    <property type="evidence" value="ECO:0007669"/>
    <property type="project" value="UniProtKB-UniRule"/>
</dbReference>
<comment type="function">
    <text evidence="7">FliN is one of three proteins (FliG, FliN, FliM) that form the rotor-mounted switch complex (C ring), located at the base of the basal body. This complex interacts with the CheY and CheZ chemotaxis proteins, in addition to contacting components of the motor that determine the direction of flagellar rotation.</text>
</comment>
<organism evidence="9 10">
    <name type="scientific">Pseudoprimorskyibacter insulae</name>
    <dbReference type="NCBI Taxonomy" id="1695997"/>
    <lineage>
        <taxon>Bacteria</taxon>
        <taxon>Pseudomonadati</taxon>
        <taxon>Pseudomonadota</taxon>
        <taxon>Alphaproteobacteria</taxon>
        <taxon>Rhodobacterales</taxon>
        <taxon>Paracoccaceae</taxon>
        <taxon>Pseudoprimorskyibacter</taxon>
    </lineage>
</organism>
<dbReference type="AlphaFoldDB" id="A0A2R8AVN9"/>
<dbReference type="PANTHER" id="PTHR43484:SF1">
    <property type="entry name" value="FLAGELLAR MOTOR SWITCH PROTEIN FLIN"/>
    <property type="match status" value="1"/>
</dbReference>
<evidence type="ECO:0000313" key="9">
    <source>
        <dbReference type="EMBL" id="SPF80088.1"/>
    </source>
</evidence>
<dbReference type="Proteomes" id="UP000244904">
    <property type="component" value="Unassembled WGS sequence"/>
</dbReference>
<dbReference type="Gene3D" id="2.30.330.10">
    <property type="entry name" value="SpoA-like"/>
    <property type="match status" value="1"/>
</dbReference>
<name>A0A2R8AVN9_9RHOB</name>
<dbReference type="Pfam" id="PF01052">
    <property type="entry name" value="FliMN_C"/>
    <property type="match status" value="1"/>
</dbReference>
<keyword evidence="7" id="KW-0975">Bacterial flagellum</keyword>
<comment type="subcellular location">
    <subcellularLocation>
        <location evidence="7">Cell membrane</location>
        <topology evidence="7">Peripheral membrane protein</topology>
        <orientation evidence="7">Cytoplasmic side</orientation>
    </subcellularLocation>
    <subcellularLocation>
        <location evidence="7">Bacterial flagellum basal body</location>
    </subcellularLocation>
</comment>
<accession>A0A2R8AVN9</accession>
<dbReference type="PRINTS" id="PR00956">
    <property type="entry name" value="FLGMOTORFLIN"/>
</dbReference>
<dbReference type="EMBL" id="OMOJ01000003">
    <property type="protein sequence ID" value="SPF80088.1"/>
    <property type="molecule type" value="Genomic_DNA"/>
</dbReference>
<evidence type="ECO:0000256" key="4">
    <source>
        <dbReference type="ARBA" id="ARBA00022500"/>
    </source>
</evidence>
<keyword evidence="10" id="KW-1185">Reference proteome</keyword>
<evidence type="ECO:0000256" key="7">
    <source>
        <dbReference type="RuleBase" id="RU362074"/>
    </source>
</evidence>
<dbReference type="InterPro" id="IPR036429">
    <property type="entry name" value="SpoA-like_sf"/>
</dbReference>
<comment type="similarity">
    <text evidence="1 7">Belongs to the FliN/MopA/SpaO family.</text>
</comment>
<evidence type="ECO:0000256" key="3">
    <source>
        <dbReference type="ARBA" id="ARBA00022475"/>
    </source>
</evidence>
<keyword evidence="6 7" id="KW-0472">Membrane</keyword>